<dbReference type="AlphaFoldDB" id="A0A170R0C9"/>
<dbReference type="GO" id="GO:0016874">
    <property type="term" value="F:ligase activity"/>
    <property type="evidence" value="ECO:0007669"/>
    <property type="project" value="UniProtKB-KW"/>
</dbReference>
<dbReference type="EMBL" id="BDDM01000359">
    <property type="protein sequence ID" value="GAT78908.1"/>
    <property type="molecule type" value="Genomic_DNA"/>
</dbReference>
<name>A0A170R0C9_EHRRU</name>
<protein>
    <submittedName>
        <fullName evidence="1">UDP-N-acetylmuramate--L-alanine ligase</fullName>
    </submittedName>
</protein>
<keyword evidence="1" id="KW-0436">Ligase</keyword>
<proteinExistence type="predicted"/>
<dbReference type="EMBL" id="BDDL01000111">
    <property type="protein sequence ID" value="GAT77728.1"/>
    <property type="molecule type" value="Genomic_DNA"/>
</dbReference>
<comment type="caution">
    <text evidence="1">The sequence shown here is derived from an EMBL/GenBank/DDBJ whole genome shotgun (WGS) entry which is preliminary data.</text>
</comment>
<reference evidence="3 4" key="2">
    <citation type="submission" date="2016-05" db="EMBL/GenBank/DDBJ databases">
        <title>Draft genome sequences of four strains of Ehrlichia ruminantium, a tick-borne pathogen of ruminants, isolated from Zimbabwe, The Gambia and Ghana.</title>
        <authorList>
            <person name="Nakao R."/>
            <person name="Jongejan F."/>
            <person name="Sugimoto C."/>
        </authorList>
    </citation>
    <scope>NUCLEOTIDE SEQUENCE [LARGE SCALE GENOMIC DNA]</scope>
    <source>
        <strain evidence="3">Kerr Seringe</strain>
        <strain evidence="4">Pokoase 417</strain>
    </source>
</reference>
<evidence type="ECO:0000313" key="2">
    <source>
        <dbReference type="EMBL" id="GAT78908.1"/>
    </source>
</evidence>
<organism evidence="1 3">
    <name type="scientific">Ehrlichia ruminantium</name>
    <name type="common">heartwater rickettsia</name>
    <name type="synonym">Cowdria ruminantium</name>
    <dbReference type="NCBI Taxonomy" id="779"/>
    <lineage>
        <taxon>Bacteria</taxon>
        <taxon>Pseudomonadati</taxon>
        <taxon>Pseudomonadota</taxon>
        <taxon>Alphaproteobacteria</taxon>
        <taxon>Rickettsiales</taxon>
        <taxon>Anaplasmataceae</taxon>
        <taxon>Ehrlichia</taxon>
    </lineage>
</organism>
<gene>
    <name evidence="1" type="primary">murC</name>
    <name evidence="1" type="ORF">EHRUM2_09580</name>
    <name evidence="2" type="ORF">EHRUM3_11410</name>
</gene>
<dbReference type="Proteomes" id="UP000092731">
    <property type="component" value="Unassembled WGS sequence"/>
</dbReference>
<reference evidence="1" key="1">
    <citation type="journal article" date="2016" name="Genome Announc.">
        <title>Draft Genome Sequences of Three Strains of Ehrlichia ruminantium, a Tick-Borne Pathogen of Ruminants, Isolated from Zimbabwe, The Gambia, and Ghana.</title>
        <authorList>
            <person name="Nakao R."/>
            <person name="Jongejan F."/>
            <person name="Sugimoto C."/>
        </authorList>
    </citation>
    <scope>NUCLEOTIDE SEQUENCE</scope>
    <source>
        <strain evidence="1">Kerr Seringe</strain>
        <strain evidence="2">Pokoase 417</strain>
    </source>
</reference>
<evidence type="ECO:0000313" key="4">
    <source>
        <dbReference type="Proteomes" id="UP000092731"/>
    </source>
</evidence>
<evidence type="ECO:0000313" key="3">
    <source>
        <dbReference type="Proteomes" id="UP000092677"/>
    </source>
</evidence>
<dbReference type="Proteomes" id="UP000092677">
    <property type="component" value="Unassembled WGS sequence"/>
</dbReference>
<evidence type="ECO:0000313" key="1">
    <source>
        <dbReference type="EMBL" id="GAT77728.1"/>
    </source>
</evidence>
<sequence>MLNMTPHVYAIPSAFIDDFFECWAFFNIDIIFNDNTGNTHGIQLRIIPPIKEHAKT</sequence>
<accession>A0A170R0C9</accession>